<organism evidence="10 11">
    <name type="scientific">Acanthoscelides obtectus</name>
    <name type="common">Bean weevil</name>
    <name type="synonym">Bruchus obtectus</name>
    <dbReference type="NCBI Taxonomy" id="200917"/>
    <lineage>
        <taxon>Eukaryota</taxon>
        <taxon>Metazoa</taxon>
        <taxon>Ecdysozoa</taxon>
        <taxon>Arthropoda</taxon>
        <taxon>Hexapoda</taxon>
        <taxon>Insecta</taxon>
        <taxon>Pterygota</taxon>
        <taxon>Neoptera</taxon>
        <taxon>Endopterygota</taxon>
        <taxon>Coleoptera</taxon>
        <taxon>Polyphaga</taxon>
        <taxon>Cucujiformia</taxon>
        <taxon>Chrysomeloidea</taxon>
        <taxon>Chrysomelidae</taxon>
        <taxon>Bruchinae</taxon>
        <taxon>Bruchini</taxon>
        <taxon>Acanthoscelides</taxon>
    </lineage>
</organism>
<dbReference type="Proteomes" id="UP001152888">
    <property type="component" value="Unassembled WGS sequence"/>
</dbReference>
<dbReference type="PANTHER" id="PTHR46953:SF1">
    <property type="entry name" value="G-PROTEIN COUPLED RECEPTOR MTH-LIKE 1-RELATED"/>
    <property type="match status" value="1"/>
</dbReference>
<dbReference type="AlphaFoldDB" id="A0A9P0VPC3"/>
<keyword evidence="7" id="KW-0675">Receptor</keyword>
<dbReference type="GO" id="GO:0012505">
    <property type="term" value="C:endomembrane system"/>
    <property type="evidence" value="ECO:0007669"/>
    <property type="project" value="UniProtKB-SubCell"/>
</dbReference>
<evidence type="ECO:0000256" key="8">
    <source>
        <dbReference type="ARBA" id="ARBA00023224"/>
    </source>
</evidence>
<keyword evidence="3" id="KW-0812">Transmembrane</keyword>
<accession>A0A9P0VPC3</accession>
<keyword evidence="4 9" id="KW-0732">Signal</keyword>
<proteinExistence type="inferred from homology"/>
<feature type="signal peptide" evidence="9">
    <location>
        <begin position="1"/>
        <end position="17"/>
    </location>
</feature>
<evidence type="ECO:0000256" key="7">
    <source>
        <dbReference type="ARBA" id="ARBA00023170"/>
    </source>
</evidence>
<comment type="caution">
    <text evidence="10">The sequence shown here is derived from an EMBL/GenBank/DDBJ whole genome shotgun (WGS) entry which is preliminary data.</text>
</comment>
<comment type="subcellular location">
    <subcellularLocation>
        <location evidence="1">Endomembrane system</location>
        <topology evidence="1">Multi-pass membrane protein</topology>
    </subcellularLocation>
</comment>
<evidence type="ECO:0000256" key="5">
    <source>
        <dbReference type="ARBA" id="ARBA00022989"/>
    </source>
</evidence>
<evidence type="ECO:0000256" key="1">
    <source>
        <dbReference type="ARBA" id="ARBA00004127"/>
    </source>
</evidence>
<keyword evidence="6" id="KW-0297">G-protein coupled receptor</keyword>
<dbReference type="EMBL" id="CAKOFQ010008915">
    <property type="protein sequence ID" value="CAH2016494.1"/>
    <property type="molecule type" value="Genomic_DNA"/>
</dbReference>
<comment type="similarity">
    <text evidence="2">Belongs to the G-protein coupled receptor 2 family. Mth subfamily.</text>
</comment>
<dbReference type="Gene3D" id="2.170.180.11">
    <property type="entry name" value="Methuselah ectodomain, domain 2"/>
    <property type="match status" value="1"/>
</dbReference>
<name>A0A9P0VPC3_ACAOB</name>
<reference evidence="10" key="1">
    <citation type="submission" date="2022-03" db="EMBL/GenBank/DDBJ databases">
        <authorList>
            <person name="Sayadi A."/>
        </authorList>
    </citation>
    <scope>NUCLEOTIDE SEQUENCE</scope>
</reference>
<evidence type="ECO:0000256" key="4">
    <source>
        <dbReference type="ARBA" id="ARBA00022729"/>
    </source>
</evidence>
<evidence type="ECO:0000256" key="6">
    <source>
        <dbReference type="ARBA" id="ARBA00023040"/>
    </source>
</evidence>
<dbReference type="PANTHER" id="PTHR46953">
    <property type="entry name" value="G-PROTEIN COUPLED RECEPTOR MTH-LIKE 1-RELATED"/>
    <property type="match status" value="1"/>
</dbReference>
<dbReference type="InterPro" id="IPR036272">
    <property type="entry name" value="Methuselah_N_sf"/>
</dbReference>
<evidence type="ECO:0000256" key="3">
    <source>
        <dbReference type="ARBA" id="ARBA00022692"/>
    </source>
</evidence>
<keyword evidence="8" id="KW-0807">Transducer</keyword>
<keyword evidence="5" id="KW-0472">Membrane</keyword>
<sequence length="214" mass="24651">MKVIVVILVTCACFVYGSNVSNAVLNHNTNETCEERSVCVRKCCPQGMALKNRNCTRSDLEFGFPVYDGKQKVSDSTFKFDVVHGKSCKSGKVYKLGKENVPMYFVQRNGTLYCPRFDKERLLLYDEYCLENIVLPTHVEFAALICFTAPDTIVVEEYFDGSEYYGSVWCKVRERPRPHPSGFQLRPLPANRWEPVREELRLRVRLRVVLCGRV</sequence>
<dbReference type="GO" id="GO:0004930">
    <property type="term" value="F:G protein-coupled receptor activity"/>
    <property type="evidence" value="ECO:0007669"/>
    <property type="project" value="UniProtKB-KW"/>
</dbReference>
<keyword evidence="11" id="KW-1185">Reference proteome</keyword>
<keyword evidence="5" id="KW-1133">Transmembrane helix</keyword>
<evidence type="ECO:0000256" key="2">
    <source>
        <dbReference type="ARBA" id="ARBA00008979"/>
    </source>
</evidence>
<dbReference type="SUPFAM" id="SSF63877">
    <property type="entry name" value="Methuselah ectodomain"/>
    <property type="match status" value="1"/>
</dbReference>
<feature type="chain" id="PRO_5040121548" description="Methuselah N-terminal domain-containing protein" evidence="9">
    <location>
        <begin position="18"/>
        <end position="214"/>
    </location>
</feature>
<evidence type="ECO:0008006" key="12">
    <source>
        <dbReference type="Google" id="ProtNLM"/>
    </source>
</evidence>
<gene>
    <name evidence="10" type="ORF">ACAOBT_LOCUS35401</name>
</gene>
<dbReference type="InterPro" id="IPR052808">
    <property type="entry name" value="GPCR_Mth-like"/>
</dbReference>
<protein>
    <recommendedName>
        <fullName evidence="12">Methuselah N-terminal domain-containing protein</fullName>
    </recommendedName>
</protein>
<dbReference type="InterPro" id="IPR023311">
    <property type="entry name" value="Methusela_ecto_dom_2"/>
</dbReference>
<evidence type="ECO:0000313" key="11">
    <source>
        <dbReference type="Proteomes" id="UP001152888"/>
    </source>
</evidence>
<evidence type="ECO:0000313" key="10">
    <source>
        <dbReference type="EMBL" id="CAH2016494.1"/>
    </source>
</evidence>
<evidence type="ECO:0000256" key="9">
    <source>
        <dbReference type="SAM" id="SignalP"/>
    </source>
</evidence>
<dbReference type="OrthoDB" id="6767429at2759"/>